<dbReference type="EMBL" id="JAEUBD010001178">
    <property type="protein sequence ID" value="KAH3664723.1"/>
    <property type="molecule type" value="Genomic_DNA"/>
</dbReference>
<reference evidence="2" key="1">
    <citation type="journal article" date="2021" name="Open Biol.">
        <title>Shared evolutionary footprints suggest mitochondrial oxidative damage underlies multiple complex I losses in fungi.</title>
        <authorList>
            <person name="Schikora-Tamarit M.A."/>
            <person name="Marcet-Houben M."/>
            <person name="Nosek J."/>
            <person name="Gabaldon T."/>
        </authorList>
    </citation>
    <scope>NUCLEOTIDE SEQUENCE</scope>
    <source>
        <strain evidence="2">NCAIM Y.01608</strain>
    </source>
</reference>
<gene>
    <name evidence="2" type="ORF">OGATHE_003538</name>
</gene>
<protein>
    <submittedName>
        <fullName evidence="2">Uncharacterized protein</fullName>
    </submittedName>
</protein>
<proteinExistence type="predicted"/>
<feature type="compositionally biased region" description="Low complexity" evidence="1">
    <location>
        <begin position="11"/>
        <end position="36"/>
    </location>
</feature>
<reference evidence="2" key="2">
    <citation type="submission" date="2021-01" db="EMBL/GenBank/DDBJ databases">
        <authorList>
            <person name="Schikora-Tamarit M.A."/>
        </authorList>
    </citation>
    <scope>NUCLEOTIDE SEQUENCE</scope>
    <source>
        <strain evidence="2">NCAIM Y.01608</strain>
    </source>
</reference>
<comment type="caution">
    <text evidence="2">The sequence shown here is derived from an EMBL/GenBank/DDBJ whole genome shotgun (WGS) entry which is preliminary data.</text>
</comment>
<evidence type="ECO:0000256" key="1">
    <source>
        <dbReference type="SAM" id="MobiDB-lite"/>
    </source>
</evidence>
<sequence>MCSAHTKAHPKQPWAAAIAAKPPARAAKPTPKTQAAGYAPVNNFNSQQLQTALAAKFKQIEAQVGPGGVYHGSSAWTTRNKKRKGLDVLAELSKNIEQ</sequence>
<evidence type="ECO:0000313" key="3">
    <source>
        <dbReference type="Proteomes" id="UP000788993"/>
    </source>
</evidence>
<feature type="compositionally biased region" description="Basic residues" evidence="1">
    <location>
        <begin position="1"/>
        <end position="10"/>
    </location>
</feature>
<organism evidence="2 3">
    <name type="scientific">Ogataea polymorpha</name>
    <dbReference type="NCBI Taxonomy" id="460523"/>
    <lineage>
        <taxon>Eukaryota</taxon>
        <taxon>Fungi</taxon>
        <taxon>Dikarya</taxon>
        <taxon>Ascomycota</taxon>
        <taxon>Saccharomycotina</taxon>
        <taxon>Pichiomycetes</taxon>
        <taxon>Pichiales</taxon>
        <taxon>Pichiaceae</taxon>
        <taxon>Ogataea</taxon>
    </lineage>
</organism>
<dbReference type="AlphaFoldDB" id="A0A9P8P378"/>
<keyword evidence="3" id="KW-1185">Reference proteome</keyword>
<evidence type="ECO:0000313" key="2">
    <source>
        <dbReference type="EMBL" id="KAH3664723.1"/>
    </source>
</evidence>
<accession>A0A9P8P378</accession>
<dbReference type="Proteomes" id="UP000788993">
    <property type="component" value="Unassembled WGS sequence"/>
</dbReference>
<feature type="region of interest" description="Disordered" evidence="1">
    <location>
        <begin position="1"/>
        <end position="38"/>
    </location>
</feature>
<name>A0A9P8P378_9ASCO</name>